<feature type="compositionally biased region" description="Basic and acidic residues" evidence="1">
    <location>
        <begin position="107"/>
        <end position="151"/>
    </location>
</feature>
<evidence type="ECO:0000313" key="3">
    <source>
        <dbReference type="Proteomes" id="UP000652219"/>
    </source>
</evidence>
<evidence type="ECO:0000256" key="1">
    <source>
        <dbReference type="SAM" id="MobiDB-lite"/>
    </source>
</evidence>
<sequence>MGGVPRRMGWDGMGWDGTGQDWGWMDGSKGTEVCGGRLGLPHLFAFSRSIWLPLEGWVAEPASLLGSTRKSQKPTEPASTSPRSLVDVGRDLQCARRRRRRRRRRTSRDYNDTPERRGRLGERERVGESVRTERGKNERERDTHTQDTPGERKRHSKSQYSASASAPTSKQQHRQQHRQQHQSQPAQLHKGQPSASAAAGQRHRS</sequence>
<accession>A0A8H6JTU5</accession>
<dbReference type="EMBL" id="WIGN01000013">
    <property type="protein sequence ID" value="KAF6818721.1"/>
    <property type="molecule type" value="Genomic_DNA"/>
</dbReference>
<proteinExistence type="predicted"/>
<protein>
    <submittedName>
        <fullName evidence="2">Uncharacterized protein</fullName>
    </submittedName>
</protein>
<keyword evidence="3" id="KW-1185">Reference proteome</keyword>
<organism evidence="2 3">
    <name type="scientific">Colletotrichum sojae</name>
    <dbReference type="NCBI Taxonomy" id="2175907"/>
    <lineage>
        <taxon>Eukaryota</taxon>
        <taxon>Fungi</taxon>
        <taxon>Dikarya</taxon>
        <taxon>Ascomycota</taxon>
        <taxon>Pezizomycotina</taxon>
        <taxon>Sordariomycetes</taxon>
        <taxon>Hypocreomycetidae</taxon>
        <taxon>Glomerellales</taxon>
        <taxon>Glomerellaceae</taxon>
        <taxon>Colletotrichum</taxon>
        <taxon>Colletotrichum orchidearum species complex</taxon>
    </lineage>
</organism>
<comment type="caution">
    <text evidence="2">The sequence shown here is derived from an EMBL/GenBank/DDBJ whole genome shotgun (WGS) entry which is preliminary data.</text>
</comment>
<dbReference type="AlphaFoldDB" id="A0A8H6JTU5"/>
<feature type="region of interest" description="Disordered" evidence="1">
    <location>
        <begin position="65"/>
        <end position="205"/>
    </location>
</feature>
<reference evidence="2 3" key="1">
    <citation type="journal article" date="2020" name="Phytopathology">
        <title>Genome Sequence Resources of Colletotrichum truncatum, C. plurivorum, C. musicola, and C. sojae: Four Species Pathogenic to Soybean (Glycine max).</title>
        <authorList>
            <person name="Rogerio F."/>
            <person name="Boufleur T.R."/>
            <person name="Ciampi-Guillardi M."/>
            <person name="Sukno S.A."/>
            <person name="Thon M.R."/>
            <person name="Massola Junior N.S."/>
            <person name="Baroncelli R."/>
        </authorList>
    </citation>
    <scope>NUCLEOTIDE SEQUENCE [LARGE SCALE GENOMIC DNA]</scope>
    <source>
        <strain evidence="2 3">LFN0009</strain>
    </source>
</reference>
<feature type="compositionally biased region" description="Basic residues" evidence="1">
    <location>
        <begin position="171"/>
        <end position="180"/>
    </location>
</feature>
<gene>
    <name evidence="2" type="ORF">CSOJ01_01674</name>
</gene>
<name>A0A8H6JTU5_9PEZI</name>
<evidence type="ECO:0000313" key="2">
    <source>
        <dbReference type="EMBL" id="KAF6818721.1"/>
    </source>
</evidence>
<feature type="compositionally biased region" description="Polar residues" evidence="1">
    <location>
        <begin position="158"/>
        <end position="170"/>
    </location>
</feature>
<feature type="compositionally biased region" description="Basic residues" evidence="1">
    <location>
        <begin position="95"/>
        <end position="106"/>
    </location>
</feature>
<dbReference type="Proteomes" id="UP000652219">
    <property type="component" value="Unassembled WGS sequence"/>
</dbReference>